<dbReference type="InterPro" id="IPR001709">
    <property type="entry name" value="Flavoprot_Pyr_Nucl_cyt_Rdtase"/>
</dbReference>
<dbReference type="Pfam" id="PF03460">
    <property type="entry name" value="NIR_SIR_ferr"/>
    <property type="match status" value="1"/>
</dbReference>
<dbReference type="PROSITE" id="PS50255">
    <property type="entry name" value="CYTOCHROME_B5_2"/>
    <property type="match status" value="1"/>
</dbReference>
<comment type="similarity">
    <text evidence="8">Belongs to the nitrate reductase family.</text>
</comment>
<dbReference type="InterPro" id="IPR017941">
    <property type="entry name" value="Rieske_2Fe-2S"/>
</dbReference>
<keyword evidence="24" id="KW-1015">Disulfide bond</keyword>
<evidence type="ECO:0000256" key="7">
    <source>
        <dbReference type="ARBA" id="ARBA00005096"/>
    </source>
</evidence>
<evidence type="ECO:0000256" key="12">
    <source>
        <dbReference type="ARBA" id="ARBA00015499"/>
    </source>
</evidence>
<dbReference type="Pfam" id="PF00173">
    <property type="entry name" value="Cyt-b5"/>
    <property type="match status" value="1"/>
</dbReference>
<dbReference type="InterPro" id="IPR012744">
    <property type="entry name" value="Nitri_red_NirB"/>
</dbReference>
<dbReference type="GO" id="GO:0051537">
    <property type="term" value="F:2 iron, 2 sulfur cluster binding"/>
    <property type="evidence" value="ECO:0007669"/>
    <property type="project" value="UniProtKB-KW"/>
</dbReference>
<dbReference type="PANTHER" id="PTHR43809:SF1">
    <property type="entry name" value="NITRITE REDUCTASE (NADH) LARGE SUBUNIT"/>
    <property type="match status" value="1"/>
</dbReference>
<feature type="domain" description="Rieske" evidence="29">
    <location>
        <begin position="1732"/>
        <end position="1840"/>
    </location>
</feature>
<dbReference type="Pfam" id="PF00174">
    <property type="entry name" value="Oxidored_molyb"/>
    <property type="match status" value="1"/>
</dbReference>
<dbReference type="SUPFAM" id="SSF56524">
    <property type="entry name" value="Oxidoreductase molybdopterin-binding domain"/>
    <property type="match status" value="1"/>
</dbReference>
<dbReference type="InterPro" id="IPR052034">
    <property type="entry name" value="NasD-like"/>
</dbReference>
<dbReference type="NCBIfam" id="TIGR02374">
    <property type="entry name" value="nitri_red_nirB"/>
    <property type="match status" value="1"/>
</dbReference>
<dbReference type="PANTHER" id="PTHR43809">
    <property type="entry name" value="NITRITE REDUCTASE (NADH) LARGE SUBUNIT"/>
    <property type="match status" value="1"/>
</dbReference>
<evidence type="ECO:0000256" key="8">
    <source>
        <dbReference type="ARBA" id="ARBA00006253"/>
    </source>
</evidence>
<dbReference type="Pfam" id="PF18267">
    <property type="entry name" value="Rubredoxin_C"/>
    <property type="match status" value="1"/>
</dbReference>
<dbReference type="Pfam" id="PF00970">
    <property type="entry name" value="FAD_binding_6"/>
    <property type="match status" value="1"/>
</dbReference>
<dbReference type="Gene3D" id="2.102.10.10">
    <property type="entry name" value="Rieske [2Fe-2S] iron-sulphur domain"/>
    <property type="match status" value="1"/>
</dbReference>
<keyword evidence="17" id="KW-0479">Metal-binding</keyword>
<evidence type="ECO:0000256" key="19">
    <source>
        <dbReference type="ARBA" id="ARBA00022857"/>
    </source>
</evidence>
<dbReference type="SUPFAM" id="SSF50022">
    <property type="entry name" value="ISP domain"/>
    <property type="match status" value="1"/>
</dbReference>
<dbReference type="CDD" id="cd03529">
    <property type="entry name" value="Rieske_NirD"/>
    <property type="match status" value="1"/>
</dbReference>
<gene>
    <name evidence="31" type="ORF">BBP00_00009108</name>
</gene>
<dbReference type="FunFam" id="2.60.40.650:FF:000001">
    <property type="entry name" value="Nitrate reductase"/>
    <property type="match status" value="1"/>
</dbReference>
<dbReference type="FunFam" id="3.10.120.10:FF:000039">
    <property type="entry name" value="Nitrate reductase"/>
    <property type="match status" value="1"/>
</dbReference>
<sequence>MAQIDPRDVGTPDEWVSRHPELIQLTGRHPFNSEPPLKYTSSFITPMALHYVRNHGPVPKLQWNTHTFSIDGLVNKPRTFGMNELVTIFAAETVTFPVLLVCAGNRRKEQNEIKKTIGFSWGAAGCSTAEWTGVPLHVLLTACGVDREKAQWVWFEGTEDLPHDKYGTCIRASTALDPSCDVLVAWKANGELLTPDHGFPVRLIIPGHIGGRMVKWLARIHVSDHESTNHHHIMDNRVLPSHVTAETATAEGWWSKSPYAIMELNVNAAMIEPDHNEVLAISKDDTVNDIETYVIKGYAYSGGGRRVIRVELTLDDGATWQLAHIIYDEKPNPYGKMWCWVHYELAVPVSSLLRAKEVCVRAWDSSMNLMPEFPTWNVMGMMNNPWYRVKIHHEETANTLRFEHPTQAGNQKGGWMTKDRIITSDKNPIRSKKLHLEAAGDAVDTAAVRPGLSPEELNSLSLISTDEVAEHNTKESCWFICRGLVYDATPFLEEHPGGATSILLCGGTDCTDEFESIHSTKAWQMLKKYCIGRCSSTGDDTAASDTASSTANSDETDVALKGATKVPLVLISREVISHDTRIFKFALPAKDLRLGLPVGNHVFLYAKINGKTVVRAYTPISSESDEDRGFVSFLIKIYFAGENPVHPEGGLFSQYLDGLHLGQQIQIKGPLGHFTYHGEGNFSLESTNFHAGKFGFIAGGTGITPVYQIMRAILENPGDKTKVALIYCVRLEQDLLLRKELEALQKLRPGQCRIFYTLSDLQESDKNTRRWAYGKSRLNFAMVQNIIGSDADHVGMCGPEPMIEFACKPALTKLNYDIKTQTTVFYDIARKEVVVVVGNGMVGHRFLERMRKYDTTKRYTFVSVGEEPIQHYNRMLLTEYFEHLSMEKLKLAPPNWYVENDVELLMNAQALAVDTANKKLLCQRLDHDVNKGEQQFEVAYDHVVIATGATALVPRLPGIDLPGVFVYRTIADLNNIIKYGERQAKSEAAGGAKKYALVVGGGLLGLEAAKAVHDLHVSVRIINRGTRLMSRQLDEDGAKVLYNEIVNKFGIDVLYEKSTQGILGTKENGVEGVEFTNGETFDDVCMVIFATGIKPRDELAHSSGLELAKRGGILINDYLECSTSNVYALGECISHRNATYGLVAPGYEMADTLAKNLNCSSPTDRVTFPGGDISTKLKLMGMEVGSFGDYFPEFIKEPFETLTYSNPLEKVYKKLFFSADGKKLLGGILVGDTSDFVRLSLMYKQKDTKPLVDPPNEILLGKRGGGGGNSVLDLPDEAQVCSCNNVTKGDICETIKEKKLTKLGDVKKICNVGTGCGGCIPMVKDILEAELAAAGAEVDKSLCEHFAYSRQELYQIIQVEQYATFAEVLAKHGRKQHDPRSYGCEICKPTMASIFASLQNGHILKGDRAPLQDSNDRFLANLQKSGQFSVVPRVAGGEITPDKLIVLGQVAKKFDLYAKITGGQRVDLFGAQKQDLPEIWKMLVVAGFESGHAYGKSLRTVKSCVGTTWCRYGQQDSVGFAIFLENRYRGIRSPHKLKGGISGCTRECAEARSKDFGCIATDQGYNVYVGGNGGTNPRHATLLASDVPQDLTVKYLDRYIMYYIMTADRLQRTSKWLDALEGGIEQLRRVIMEDSLGICATLEKQMNYLVGTYECEWKKVIESPELMAQFAQFKNTSENQKEVHMRTVRDQRMPTFVARSKTSRDSESGTEGSSPASSTSVLSAATLDEKEWVPFGSKDLFDVNGGGAVLYGESQLAIFNIAESCNGIDKVSWYATQNMCPFDYSFMLAQGIVGDLDGHPKVACPMHKRNYDLADGSCLSGDDLRVEVFDAKEQDGIIYVLLPPADVVDARLATSKFVAQDGDAPAVPEAAAPVTLDW</sequence>
<dbReference type="Gene3D" id="3.30.390.30">
    <property type="match status" value="1"/>
</dbReference>
<dbReference type="InterPro" id="IPR000572">
    <property type="entry name" value="OxRdtase_Mopterin-bd_dom"/>
</dbReference>
<evidence type="ECO:0000259" key="28">
    <source>
        <dbReference type="PROSITE" id="PS50255"/>
    </source>
</evidence>
<dbReference type="EC" id="1.7.1.3" evidence="11"/>
<evidence type="ECO:0000256" key="25">
    <source>
        <dbReference type="ARBA" id="ARBA00034078"/>
    </source>
</evidence>
<dbReference type="InterPro" id="IPR016156">
    <property type="entry name" value="FAD/NAD-linked_Rdtase_dimer_sf"/>
</dbReference>
<dbReference type="InterPro" id="IPR018506">
    <property type="entry name" value="Cyt_B5_heme-BS"/>
</dbReference>
<dbReference type="CDD" id="cd02112">
    <property type="entry name" value="eukary_NR_Moco"/>
    <property type="match status" value="1"/>
</dbReference>
<name>A0A3F2RF54_9STRA</name>
<dbReference type="SUPFAM" id="SSF52343">
    <property type="entry name" value="Ferredoxin reductase-like, C-terminal NADP-linked domain"/>
    <property type="match status" value="1"/>
</dbReference>
<dbReference type="SUPFAM" id="SSF56014">
    <property type="entry name" value="Nitrite and sulphite reductase 4Fe-4S domain-like"/>
    <property type="match status" value="1"/>
</dbReference>
<evidence type="ECO:0000259" key="29">
    <source>
        <dbReference type="PROSITE" id="PS51296"/>
    </source>
</evidence>
<dbReference type="SUPFAM" id="SSF51905">
    <property type="entry name" value="FAD/NAD(P)-binding domain"/>
    <property type="match status" value="2"/>
</dbReference>
<dbReference type="InterPro" id="IPR036400">
    <property type="entry name" value="Cyt_B5-like_heme/steroid_sf"/>
</dbReference>
<comment type="function">
    <text evidence="6">Nitrate reductase is a key enzyme involved in the first step of nitrate assimilation in plants, fungi and bacteria.</text>
</comment>
<evidence type="ECO:0000256" key="23">
    <source>
        <dbReference type="ARBA" id="ARBA00023063"/>
    </source>
</evidence>
<comment type="cofactor">
    <cofactor evidence="4">
        <name>heme</name>
        <dbReference type="ChEBI" id="CHEBI:30413"/>
    </cofactor>
</comment>
<evidence type="ECO:0000256" key="24">
    <source>
        <dbReference type="ARBA" id="ARBA00023157"/>
    </source>
</evidence>
<dbReference type="InterPro" id="IPR008335">
    <property type="entry name" value="Mopterin_OxRdtase_euk"/>
</dbReference>
<comment type="cofactor">
    <cofactor evidence="3">
        <name>[4Fe-4S] cluster</name>
        <dbReference type="ChEBI" id="CHEBI:49883"/>
    </cofactor>
</comment>
<dbReference type="PRINTS" id="PR00407">
    <property type="entry name" value="EUMOPTERIN"/>
</dbReference>
<keyword evidence="22" id="KW-0411">Iron-sulfur</keyword>
<dbReference type="InterPro" id="IPR041575">
    <property type="entry name" value="Rubredoxin_C"/>
</dbReference>
<dbReference type="CDD" id="cd19943">
    <property type="entry name" value="NirB_Fer2_BFD-like_1"/>
    <property type="match status" value="1"/>
</dbReference>
<dbReference type="InterPro" id="IPR008333">
    <property type="entry name" value="Cbr1-like_FAD-bd_dom"/>
</dbReference>
<dbReference type="Gene3D" id="3.30.413.10">
    <property type="entry name" value="Sulfite Reductase Hemoprotein, domain 1"/>
    <property type="match status" value="1"/>
</dbReference>
<dbReference type="InterPro" id="IPR014756">
    <property type="entry name" value="Ig_E-set"/>
</dbReference>
<evidence type="ECO:0000256" key="26">
    <source>
        <dbReference type="ARBA" id="ARBA00049155"/>
    </source>
</evidence>
<dbReference type="SUPFAM" id="SSF63380">
    <property type="entry name" value="Riboflavin synthase domain-like"/>
    <property type="match status" value="1"/>
</dbReference>
<comment type="catalytic activity">
    <reaction evidence="26">
        <text>nitrite + NADP(+) + H2O = nitrate + NADPH + H(+)</text>
        <dbReference type="Rhea" id="RHEA:19061"/>
        <dbReference type="ChEBI" id="CHEBI:15377"/>
        <dbReference type="ChEBI" id="CHEBI:15378"/>
        <dbReference type="ChEBI" id="CHEBI:16301"/>
        <dbReference type="ChEBI" id="CHEBI:17632"/>
        <dbReference type="ChEBI" id="CHEBI:57783"/>
        <dbReference type="ChEBI" id="CHEBI:58349"/>
        <dbReference type="EC" id="1.7.1.3"/>
    </reaction>
</comment>
<evidence type="ECO:0000256" key="27">
    <source>
        <dbReference type="SAM" id="MobiDB-lite"/>
    </source>
</evidence>
<dbReference type="PRINTS" id="PR00406">
    <property type="entry name" value="CYTB5RDTASE"/>
</dbReference>
<dbReference type="GO" id="GO:0042128">
    <property type="term" value="P:nitrate assimilation"/>
    <property type="evidence" value="ECO:0007669"/>
    <property type="project" value="UniProtKB-KW"/>
</dbReference>
<evidence type="ECO:0000256" key="16">
    <source>
        <dbReference type="ARBA" id="ARBA00022714"/>
    </source>
</evidence>
<keyword evidence="19" id="KW-0521">NADP</keyword>
<comment type="cofactor">
    <cofactor evidence="25">
        <name>[2Fe-2S] cluster</name>
        <dbReference type="ChEBI" id="CHEBI:190135"/>
    </cofactor>
</comment>
<evidence type="ECO:0000256" key="6">
    <source>
        <dbReference type="ARBA" id="ARBA00003838"/>
    </source>
</evidence>
<dbReference type="SUPFAM" id="SSF81296">
    <property type="entry name" value="E set domains"/>
    <property type="match status" value="1"/>
</dbReference>
<dbReference type="FunFam" id="3.90.420.10:FF:000005">
    <property type="entry name" value="Nitrate reductase"/>
    <property type="match status" value="1"/>
</dbReference>
<dbReference type="Pfam" id="PF13806">
    <property type="entry name" value="Rieske_2"/>
    <property type="match status" value="1"/>
</dbReference>
<dbReference type="InterPro" id="IPR001199">
    <property type="entry name" value="Cyt_B5-like_heme/steroid-bd"/>
</dbReference>
<evidence type="ECO:0000259" key="30">
    <source>
        <dbReference type="PROSITE" id="PS51384"/>
    </source>
</evidence>
<evidence type="ECO:0000256" key="1">
    <source>
        <dbReference type="ARBA" id="ARBA00001924"/>
    </source>
</evidence>
<evidence type="ECO:0000256" key="2">
    <source>
        <dbReference type="ARBA" id="ARBA00001929"/>
    </source>
</evidence>
<dbReference type="PROSITE" id="PS51384">
    <property type="entry name" value="FAD_FR"/>
    <property type="match status" value="1"/>
</dbReference>
<keyword evidence="14" id="KW-0349">Heme</keyword>
<keyword evidence="18" id="KW-0274">FAD</keyword>
<evidence type="ECO:0000313" key="31">
    <source>
        <dbReference type="EMBL" id="RLN54097.1"/>
    </source>
</evidence>
<evidence type="ECO:0000256" key="13">
    <source>
        <dbReference type="ARBA" id="ARBA00022505"/>
    </source>
</evidence>
<dbReference type="EMBL" id="MBDO02000548">
    <property type="protein sequence ID" value="RLN54097.1"/>
    <property type="molecule type" value="Genomic_DNA"/>
</dbReference>
<dbReference type="Gene3D" id="2.40.30.10">
    <property type="entry name" value="Translation factors"/>
    <property type="match status" value="1"/>
</dbReference>
<dbReference type="InterPro" id="IPR012748">
    <property type="entry name" value="Rieske-like_NirD"/>
</dbReference>
<evidence type="ECO:0000256" key="18">
    <source>
        <dbReference type="ARBA" id="ARBA00022827"/>
    </source>
</evidence>
<dbReference type="NCBIfam" id="TIGR02378">
    <property type="entry name" value="nirD_assim_sml"/>
    <property type="match status" value="1"/>
</dbReference>
<dbReference type="InterPro" id="IPR017938">
    <property type="entry name" value="Riboflavin_synthase-like_b-brl"/>
</dbReference>
<evidence type="ECO:0000256" key="14">
    <source>
        <dbReference type="ARBA" id="ARBA00022617"/>
    </source>
</evidence>
<dbReference type="GO" id="GO:0008942">
    <property type="term" value="F:nitrite reductase [NAD(P)H] activity"/>
    <property type="evidence" value="ECO:0007669"/>
    <property type="project" value="InterPro"/>
</dbReference>
<dbReference type="Gene3D" id="3.40.50.80">
    <property type="entry name" value="Nucleotide-binding domain of ferredoxin-NADP reductase (FNR) module"/>
    <property type="match status" value="1"/>
</dbReference>
<comment type="similarity">
    <text evidence="9">Belongs to the nitrite and sulfite reductase 4Fe-4S domain family.</text>
</comment>
<dbReference type="Pfam" id="PF03404">
    <property type="entry name" value="Mo-co_dimer"/>
    <property type="match status" value="1"/>
</dbReference>
<dbReference type="Gene3D" id="2.60.40.650">
    <property type="match status" value="1"/>
</dbReference>
<evidence type="ECO:0000256" key="17">
    <source>
        <dbReference type="ARBA" id="ARBA00022723"/>
    </source>
</evidence>
<dbReference type="SMART" id="SM01117">
    <property type="entry name" value="Cyt-b5"/>
    <property type="match status" value="1"/>
</dbReference>
<dbReference type="SUPFAM" id="SSF55856">
    <property type="entry name" value="Cytochrome b5-like heme/steroid binding domain"/>
    <property type="match status" value="1"/>
</dbReference>
<comment type="subunit">
    <text evidence="10">Homodimer.</text>
</comment>
<dbReference type="InterPro" id="IPR001433">
    <property type="entry name" value="OxRdtase_FAD/NAD-bd"/>
</dbReference>
<keyword evidence="16" id="KW-0001">2Fe-2S</keyword>
<keyword evidence="20" id="KW-0560">Oxidoreductase</keyword>
<evidence type="ECO:0000256" key="4">
    <source>
        <dbReference type="ARBA" id="ARBA00001971"/>
    </source>
</evidence>
<evidence type="ECO:0000256" key="5">
    <source>
        <dbReference type="ARBA" id="ARBA00001974"/>
    </source>
</evidence>
<evidence type="ECO:0000256" key="21">
    <source>
        <dbReference type="ARBA" id="ARBA00023004"/>
    </source>
</evidence>
<feature type="region of interest" description="Disordered" evidence="27">
    <location>
        <begin position="1696"/>
        <end position="1720"/>
    </location>
</feature>
<comment type="cofactor">
    <cofactor evidence="2">
        <name>siroheme</name>
        <dbReference type="ChEBI" id="CHEBI:60052"/>
    </cofactor>
</comment>
<dbReference type="InterPro" id="IPR007419">
    <property type="entry name" value="BFD-like_2Fe2S-bd_dom"/>
</dbReference>
<comment type="pathway">
    <text evidence="7">Nitrogen metabolism; nitrate reduction (assimilation).</text>
</comment>
<dbReference type="InterPro" id="IPR039261">
    <property type="entry name" value="FNR_nucleotide-bd"/>
</dbReference>
<dbReference type="InterPro" id="IPR005066">
    <property type="entry name" value="MoCF_OxRdtse_dimer"/>
</dbReference>
<dbReference type="CDD" id="cd19944">
    <property type="entry name" value="NirB_Fer2_BFD-like_2"/>
    <property type="match status" value="1"/>
</dbReference>
<dbReference type="Gene3D" id="3.50.50.60">
    <property type="entry name" value="FAD/NAD(P)-binding domain"/>
    <property type="match status" value="2"/>
</dbReference>
<dbReference type="GO" id="GO:0050464">
    <property type="term" value="F:nitrate reductase (NADPH) activity"/>
    <property type="evidence" value="ECO:0007669"/>
    <property type="project" value="UniProtKB-EC"/>
</dbReference>
<dbReference type="OrthoDB" id="432169at2759"/>
<keyword evidence="13" id="KW-0500">Molybdenum</keyword>
<dbReference type="GO" id="GO:0050660">
    <property type="term" value="F:flavin adenine dinucleotide binding"/>
    <property type="evidence" value="ECO:0007669"/>
    <property type="project" value="InterPro"/>
</dbReference>
<dbReference type="InterPro" id="IPR017927">
    <property type="entry name" value="FAD-bd_FR_type"/>
</dbReference>
<dbReference type="PRINTS" id="PR00363">
    <property type="entry name" value="CYTOCHROMEB5"/>
</dbReference>
<dbReference type="Gene3D" id="3.10.120.10">
    <property type="entry name" value="Cytochrome b5-like heme/steroid binding domain"/>
    <property type="match status" value="1"/>
</dbReference>
<dbReference type="GO" id="GO:0020037">
    <property type="term" value="F:heme binding"/>
    <property type="evidence" value="ECO:0007669"/>
    <property type="project" value="InterPro"/>
</dbReference>
<evidence type="ECO:0000313" key="32">
    <source>
        <dbReference type="Proteomes" id="UP000277300"/>
    </source>
</evidence>
<protein>
    <recommendedName>
        <fullName evidence="12">Nitrate reductase [NADPH]</fullName>
        <ecNumber evidence="11">1.7.1.3</ecNumber>
    </recommendedName>
</protein>
<dbReference type="InterPro" id="IPR005117">
    <property type="entry name" value="NiRdtase/SiRdtase_haem-b_fer"/>
</dbReference>
<dbReference type="FunFam" id="2.40.30.10:FF:000021">
    <property type="entry name" value="NADH-cytochrome b5 reductase"/>
    <property type="match status" value="1"/>
</dbReference>
<evidence type="ECO:0000256" key="15">
    <source>
        <dbReference type="ARBA" id="ARBA00022630"/>
    </source>
</evidence>
<evidence type="ECO:0000256" key="9">
    <source>
        <dbReference type="ARBA" id="ARBA00010429"/>
    </source>
</evidence>
<dbReference type="Pfam" id="PF00175">
    <property type="entry name" value="NAD_binding_1"/>
    <property type="match status" value="1"/>
</dbReference>
<keyword evidence="15" id="KW-0285">Flavoprotein</keyword>
<feature type="domain" description="Cytochrome b5 heme-binding" evidence="28">
    <location>
        <begin position="460"/>
        <end position="535"/>
    </location>
</feature>
<dbReference type="Pfam" id="PF01077">
    <property type="entry name" value="NIR_SIR"/>
    <property type="match status" value="1"/>
</dbReference>
<dbReference type="Pfam" id="PF07992">
    <property type="entry name" value="Pyr_redox_2"/>
    <property type="match status" value="1"/>
</dbReference>
<dbReference type="PROSITE" id="PS00191">
    <property type="entry name" value="CYTOCHROME_B5_1"/>
    <property type="match status" value="1"/>
</dbReference>
<keyword evidence="23" id="KW-0534">Nitrate assimilation</keyword>
<evidence type="ECO:0000256" key="22">
    <source>
        <dbReference type="ARBA" id="ARBA00023014"/>
    </source>
</evidence>
<dbReference type="InterPro" id="IPR036374">
    <property type="entry name" value="OxRdtase_Mopterin-bd_sf"/>
</dbReference>
<dbReference type="InterPro" id="IPR036136">
    <property type="entry name" value="Nit/Sulf_reduc_fer-like_dom_sf"/>
</dbReference>
<comment type="cofactor">
    <cofactor evidence="5">
        <name>FAD</name>
        <dbReference type="ChEBI" id="CHEBI:57692"/>
    </cofactor>
</comment>
<dbReference type="FunFam" id="3.30.413.10:FF:000007">
    <property type="entry name" value="Nitrite reductase [NAD(P)H] large subunit"/>
    <property type="match status" value="1"/>
</dbReference>
<dbReference type="InterPro" id="IPR036188">
    <property type="entry name" value="FAD/NAD-bd_sf"/>
</dbReference>
<dbReference type="InterPro" id="IPR023753">
    <property type="entry name" value="FAD/NAD-binding_dom"/>
</dbReference>
<proteinExistence type="inferred from homology"/>
<keyword evidence="21" id="KW-0408">Iron</keyword>
<dbReference type="InterPro" id="IPR045854">
    <property type="entry name" value="NO2/SO3_Rdtase_4Fe4S_sf"/>
</dbReference>
<organism evidence="31 32">
    <name type="scientific">Phytophthora kernoviae</name>
    <dbReference type="NCBI Taxonomy" id="325452"/>
    <lineage>
        <taxon>Eukaryota</taxon>
        <taxon>Sar</taxon>
        <taxon>Stramenopiles</taxon>
        <taxon>Oomycota</taxon>
        <taxon>Peronosporomycetes</taxon>
        <taxon>Peronosporales</taxon>
        <taxon>Peronosporaceae</taxon>
        <taxon>Phytophthora</taxon>
    </lineage>
</organism>
<dbReference type="Pfam" id="PF04324">
    <property type="entry name" value="Fer2_BFD"/>
    <property type="match status" value="1"/>
</dbReference>
<feature type="domain" description="FAD-binding FR-type" evidence="30">
    <location>
        <begin position="563"/>
        <end position="677"/>
    </location>
</feature>
<comment type="cofactor">
    <cofactor evidence="1">
        <name>Mo-molybdopterin</name>
        <dbReference type="ChEBI" id="CHEBI:71302"/>
    </cofactor>
</comment>
<dbReference type="InterPro" id="IPR006067">
    <property type="entry name" value="NO2/SO3_Rdtase_4Fe4S_dom"/>
</dbReference>
<dbReference type="Proteomes" id="UP000277300">
    <property type="component" value="Unassembled WGS sequence"/>
</dbReference>
<evidence type="ECO:0000256" key="20">
    <source>
        <dbReference type="ARBA" id="ARBA00023002"/>
    </source>
</evidence>
<dbReference type="GO" id="GO:0030151">
    <property type="term" value="F:molybdenum ion binding"/>
    <property type="evidence" value="ECO:0007669"/>
    <property type="project" value="InterPro"/>
</dbReference>
<evidence type="ECO:0000256" key="11">
    <source>
        <dbReference type="ARBA" id="ARBA00012673"/>
    </source>
</evidence>
<dbReference type="SUPFAM" id="SSF55124">
    <property type="entry name" value="Nitrite/Sulfite reductase N-terminal domain-like"/>
    <property type="match status" value="1"/>
</dbReference>
<comment type="caution">
    <text evidence="31">The sequence shown here is derived from an EMBL/GenBank/DDBJ whole genome shotgun (WGS) entry which is preliminary data.</text>
</comment>
<dbReference type="GO" id="GO:0050661">
    <property type="term" value="F:NADP binding"/>
    <property type="evidence" value="ECO:0007669"/>
    <property type="project" value="InterPro"/>
</dbReference>
<dbReference type="Gene3D" id="3.90.420.10">
    <property type="entry name" value="Oxidoreductase, molybdopterin-binding domain"/>
    <property type="match status" value="1"/>
</dbReference>
<dbReference type="NCBIfam" id="NF011565">
    <property type="entry name" value="PRK14989.1"/>
    <property type="match status" value="1"/>
</dbReference>
<dbReference type="InterPro" id="IPR036922">
    <property type="entry name" value="Rieske_2Fe-2S_sf"/>
</dbReference>
<reference evidence="31 32" key="1">
    <citation type="submission" date="2018-07" db="EMBL/GenBank/DDBJ databases">
        <title>Genome sequencing of oomycete isolates from Chile give support for New Zealand origin for Phytophthora kernoviae and make available the first Nothophytophthora sp. genome.</title>
        <authorList>
            <person name="Studholme D.J."/>
            <person name="Sanfuentes E."/>
            <person name="Panda P."/>
            <person name="Hill R."/>
            <person name="Sambles C."/>
            <person name="Grant M."/>
            <person name="Williams N.M."/>
            <person name="Mcdougal R.L."/>
        </authorList>
    </citation>
    <scope>NUCLEOTIDE SEQUENCE [LARGE SCALE GENOMIC DNA]</scope>
    <source>
        <strain evidence="31">Chile6</strain>
    </source>
</reference>
<dbReference type="CDD" id="cd06183">
    <property type="entry name" value="cyt_b5_reduct_like"/>
    <property type="match status" value="1"/>
</dbReference>
<dbReference type="PROSITE" id="PS51296">
    <property type="entry name" value="RIESKE"/>
    <property type="match status" value="1"/>
</dbReference>
<dbReference type="PRINTS" id="PR00371">
    <property type="entry name" value="FPNCR"/>
</dbReference>
<evidence type="ECO:0000256" key="10">
    <source>
        <dbReference type="ARBA" id="ARBA00011738"/>
    </source>
</evidence>
<accession>A0A3F2RF54</accession>
<evidence type="ECO:0000256" key="3">
    <source>
        <dbReference type="ARBA" id="ARBA00001966"/>
    </source>
</evidence>
<dbReference type="InterPro" id="IPR041854">
    <property type="entry name" value="BFD-like_2Fe2S-bd_dom_sf"/>
</dbReference>
<dbReference type="Gene3D" id="1.10.10.1100">
    <property type="entry name" value="BFD-like [2Fe-2S]-binding domain"/>
    <property type="match status" value="1"/>
</dbReference>